<dbReference type="PANTHER" id="PTHR34596">
    <property type="entry name" value="CHITOPORIN"/>
    <property type="match status" value="1"/>
</dbReference>
<keyword evidence="2" id="KW-0813">Transport</keyword>
<evidence type="ECO:0000256" key="1">
    <source>
        <dbReference type="ARBA" id="ARBA00009075"/>
    </source>
</evidence>
<keyword evidence="3 4" id="KW-0732">Signal</keyword>
<dbReference type="GO" id="GO:0016020">
    <property type="term" value="C:membrane"/>
    <property type="evidence" value="ECO:0007669"/>
    <property type="project" value="InterPro"/>
</dbReference>
<gene>
    <name evidence="5" type="ORF">SAMN05216409_105110</name>
</gene>
<feature type="chain" id="PRO_5041000211" evidence="4">
    <location>
        <begin position="24"/>
        <end position="443"/>
    </location>
</feature>
<dbReference type="PANTHER" id="PTHR34596:SF2">
    <property type="entry name" value="CHITOPORIN"/>
    <property type="match status" value="1"/>
</dbReference>
<dbReference type="InterPro" id="IPR005318">
    <property type="entry name" value="OM_porin_bac"/>
</dbReference>
<proteinExistence type="inferred from homology"/>
<dbReference type="GeneID" id="300266419"/>
<dbReference type="InterPro" id="IPR023614">
    <property type="entry name" value="Porin_dom_sf"/>
</dbReference>
<comment type="similarity">
    <text evidence="1">Belongs to the outer membrane porin (Opr) (TC 1.B.25) family.</text>
</comment>
<dbReference type="EMBL" id="FOEV01000005">
    <property type="protein sequence ID" value="SEQ34537.1"/>
    <property type="molecule type" value="Genomic_DNA"/>
</dbReference>
<evidence type="ECO:0000313" key="5">
    <source>
        <dbReference type="EMBL" id="SEQ34537.1"/>
    </source>
</evidence>
<dbReference type="Gene3D" id="2.40.160.10">
    <property type="entry name" value="Porin"/>
    <property type="match status" value="1"/>
</dbReference>
<evidence type="ECO:0000256" key="4">
    <source>
        <dbReference type="SAM" id="SignalP"/>
    </source>
</evidence>
<accession>A0A9X8MBU5</accession>
<evidence type="ECO:0000256" key="2">
    <source>
        <dbReference type="ARBA" id="ARBA00022448"/>
    </source>
</evidence>
<name>A0A9X8MBU5_9PSED</name>
<dbReference type="GO" id="GO:0015288">
    <property type="term" value="F:porin activity"/>
    <property type="evidence" value="ECO:0007669"/>
    <property type="project" value="TreeGrafter"/>
</dbReference>
<dbReference type="AlphaFoldDB" id="A0A9X8MBU5"/>
<dbReference type="Pfam" id="PF03573">
    <property type="entry name" value="OprD"/>
    <property type="match status" value="1"/>
</dbReference>
<comment type="caution">
    <text evidence="5">The sequence shown here is derived from an EMBL/GenBank/DDBJ whole genome shotgun (WGS) entry which is preliminary data.</text>
</comment>
<sequence length="443" mass="48195">MQVMKWSVIALAVAAGTTQMAFASQQSESKGFIEDSSLTLTNRNYYFNHDGKNGAGDGRDWSHALLTNFQSGFTQGTVGFGVDLFANIGLKLDKRFGGAGNVPVHDDGKSPDDWEHVGGAVKLRVSNTVLKYGQMAPTSPVFAIGGSRIFPQTATGFNLLSSEIEGLKLEAGHFTSGTGPRGQSNREPLRTAYTGLDANSVDYLGGSYDLADGLTASLYGSEFEDIWRQYYGNLNYALPLSDQQALTFDFNIYRTLDEGRAEAGAINNTTWSLAAAYSLGAHTFTLAYQKVHGDTPFDYVGVGEENSGGDSIFLANSIHVSDFNGPGEKSWQARYDINIASYGVPGLSFMTRYARGWGADGSHVDINDTGYRTRNEDGSYSSLYGSDGKHHEWDLEAKYVVQSGPAKDLSIRARQAFHRGNSDYADGDTNQFRLMVEYPLSIL</sequence>
<feature type="signal peptide" evidence="4">
    <location>
        <begin position="1"/>
        <end position="23"/>
    </location>
</feature>
<evidence type="ECO:0000256" key="3">
    <source>
        <dbReference type="ARBA" id="ARBA00022729"/>
    </source>
</evidence>
<reference evidence="5 6" key="1">
    <citation type="submission" date="2016-10" db="EMBL/GenBank/DDBJ databases">
        <authorList>
            <person name="Varghese N."/>
            <person name="Submissions S."/>
        </authorList>
    </citation>
    <scope>NUCLEOTIDE SEQUENCE [LARGE SCALE GENOMIC DNA]</scope>
    <source>
        <strain evidence="5 6">LMG 21974</strain>
    </source>
</reference>
<organism evidence="5 6">
    <name type="scientific">Pseudomonas lutea</name>
    <dbReference type="NCBI Taxonomy" id="243924"/>
    <lineage>
        <taxon>Bacteria</taxon>
        <taxon>Pseudomonadati</taxon>
        <taxon>Pseudomonadota</taxon>
        <taxon>Gammaproteobacteria</taxon>
        <taxon>Pseudomonadales</taxon>
        <taxon>Pseudomonadaceae</taxon>
        <taxon>Pseudomonas</taxon>
    </lineage>
</organism>
<protein>
    <submittedName>
        <fullName evidence="5">Imipenem/basic amino acid-specific outer membrane pore</fullName>
    </submittedName>
</protein>
<dbReference type="SUPFAM" id="SSF56935">
    <property type="entry name" value="Porins"/>
    <property type="match status" value="1"/>
</dbReference>
<dbReference type="Proteomes" id="UP000183210">
    <property type="component" value="Unassembled WGS sequence"/>
</dbReference>
<evidence type="ECO:0000313" key="6">
    <source>
        <dbReference type="Proteomes" id="UP000183210"/>
    </source>
</evidence>
<dbReference type="RefSeq" id="WP_074824580.1">
    <property type="nucleotide sequence ID" value="NZ_FOEV01000005.1"/>
</dbReference>